<dbReference type="InterPro" id="IPR010985">
    <property type="entry name" value="Ribbon_hlx_hlx"/>
</dbReference>
<keyword evidence="1" id="KW-0614">Plasmid</keyword>
<sequence length="81" mass="9741">MEIKIRNIPEDQLLRIDYKAKKKGISREEYLRQLIQAKAEEDELKIEETYHKEVLDRLIDILIENNRLMDLIATRFGIEID</sequence>
<evidence type="ECO:0000313" key="1">
    <source>
        <dbReference type="EMBL" id="QIW55041.1"/>
    </source>
</evidence>
<gene>
    <name evidence="1" type="ORF">GU336_12710</name>
</gene>
<protein>
    <recommendedName>
        <fullName evidence="3">Ribbon-helix-helix protein, CopG family</fullName>
    </recommendedName>
</protein>
<geneLocation type="plasmid" evidence="2">
    <name>plraf_19_5_1</name>
</geneLocation>
<dbReference type="EMBL" id="CP047617">
    <property type="protein sequence ID" value="QIW55041.1"/>
    <property type="molecule type" value="Genomic_DNA"/>
</dbReference>
<dbReference type="RefSeq" id="WP_167839270.1">
    <property type="nucleotide sequence ID" value="NZ_CP047617.1"/>
</dbReference>
<evidence type="ECO:0000313" key="2">
    <source>
        <dbReference type="Proteomes" id="UP000501945"/>
    </source>
</evidence>
<dbReference type="Gene3D" id="1.10.1220.10">
    <property type="entry name" value="Met repressor-like"/>
    <property type="match status" value="1"/>
</dbReference>
<organism evidence="1 2">
    <name type="scientific">Pseudolactococcus raffinolactis</name>
    <dbReference type="NCBI Taxonomy" id="1366"/>
    <lineage>
        <taxon>Bacteria</taxon>
        <taxon>Bacillati</taxon>
        <taxon>Bacillota</taxon>
        <taxon>Bacilli</taxon>
        <taxon>Lactobacillales</taxon>
        <taxon>Streptococcaceae</taxon>
        <taxon>Pseudolactococcus</taxon>
    </lineage>
</organism>
<reference evidence="1 2" key="1">
    <citation type="submission" date="2019-12" db="EMBL/GenBank/DDBJ databases">
        <title>Whole genome sequences of Lactococcus raffinolactis strains isolated from sewage.</title>
        <authorList>
            <person name="Ybazeta G."/>
            <person name="Ross M."/>
            <person name="Brabant-Kirwan D."/>
            <person name="Saleh M."/>
            <person name="Dillon J.A."/>
            <person name="Splinter K."/>
            <person name="Nokhbeh R."/>
        </authorList>
    </citation>
    <scope>NUCLEOTIDE SEQUENCE [LARGE SCALE GENOMIC DNA]</scope>
    <source>
        <strain evidence="1 2">Lr_19_5</strain>
        <plasmid evidence="2">plraf_19_5_1</plasmid>
    </source>
</reference>
<dbReference type="SUPFAM" id="SSF47598">
    <property type="entry name" value="Ribbon-helix-helix"/>
    <property type="match status" value="1"/>
</dbReference>
<accession>A0A6H0UFY3</accession>
<evidence type="ECO:0008006" key="3">
    <source>
        <dbReference type="Google" id="ProtNLM"/>
    </source>
</evidence>
<dbReference type="GO" id="GO:0006355">
    <property type="term" value="P:regulation of DNA-templated transcription"/>
    <property type="evidence" value="ECO:0007669"/>
    <property type="project" value="InterPro"/>
</dbReference>
<proteinExistence type="predicted"/>
<dbReference type="Proteomes" id="UP000501945">
    <property type="component" value="Plasmid pLraf_19_5_1"/>
</dbReference>
<dbReference type="AlphaFoldDB" id="A0A6H0UFY3"/>
<name>A0A6H0UFY3_9LACT</name>
<dbReference type="InterPro" id="IPR013321">
    <property type="entry name" value="Arc_rbn_hlx_hlx"/>
</dbReference>